<dbReference type="RefSeq" id="XP_033179220.1">
    <property type="nucleotide sequence ID" value="XM_033323329.1"/>
</dbReference>
<protein>
    <submittedName>
        <fullName evidence="2">Uncharacterized protein LOC117152263</fullName>
    </submittedName>
</protein>
<sequence length="104" mass="11538">MGYDFLLGFPTFASFQPRIQEGGTKTSVQRVIGRRNSELGKAKGEENDLPHLVSVLDDDWFWQIPEDGDREGSAETKAVENVAGCLQGAKRDDDEGVTRTIIRP</sequence>
<gene>
    <name evidence="2" type="primary">LOC117152263</name>
</gene>
<evidence type="ECO:0000313" key="2">
    <source>
        <dbReference type="RefSeq" id="XP_033179220.1"/>
    </source>
</evidence>
<dbReference type="AlphaFoldDB" id="A0A6P8L5B9"/>
<reference evidence="2" key="1">
    <citation type="submission" date="2025-08" db="UniProtKB">
        <authorList>
            <consortium name="RefSeq"/>
        </authorList>
    </citation>
    <scope>IDENTIFICATION</scope>
</reference>
<dbReference type="GeneID" id="117152263"/>
<dbReference type="OrthoDB" id="7566545at2759"/>
<dbReference type="Proteomes" id="UP000515180">
    <property type="component" value="Unplaced"/>
</dbReference>
<accession>A0A6P8L5B9</accession>
<organism evidence="1 2">
    <name type="scientific">Bombus impatiens</name>
    <name type="common">Bumblebee</name>
    <dbReference type="NCBI Taxonomy" id="132113"/>
    <lineage>
        <taxon>Eukaryota</taxon>
        <taxon>Metazoa</taxon>
        <taxon>Ecdysozoa</taxon>
        <taxon>Arthropoda</taxon>
        <taxon>Hexapoda</taxon>
        <taxon>Insecta</taxon>
        <taxon>Pterygota</taxon>
        <taxon>Neoptera</taxon>
        <taxon>Endopterygota</taxon>
        <taxon>Hymenoptera</taxon>
        <taxon>Apocrita</taxon>
        <taxon>Aculeata</taxon>
        <taxon>Apoidea</taxon>
        <taxon>Anthophila</taxon>
        <taxon>Apidae</taxon>
        <taxon>Bombus</taxon>
        <taxon>Pyrobombus</taxon>
    </lineage>
</organism>
<name>A0A6P8L5B9_BOMIM</name>
<keyword evidence="1" id="KW-1185">Reference proteome</keyword>
<evidence type="ECO:0000313" key="1">
    <source>
        <dbReference type="Proteomes" id="UP000515180"/>
    </source>
</evidence>
<proteinExistence type="predicted"/>